<dbReference type="Pfam" id="PF00930">
    <property type="entry name" value="DPPIV_N"/>
    <property type="match status" value="1"/>
</dbReference>
<dbReference type="KEGG" id="haxz:M0R88_08390"/>
<dbReference type="Gene3D" id="3.40.50.1820">
    <property type="entry name" value="alpha/beta hydrolase"/>
    <property type="match status" value="1"/>
</dbReference>
<dbReference type="GO" id="GO:0008239">
    <property type="term" value="F:dipeptidyl-peptidase activity"/>
    <property type="evidence" value="ECO:0007669"/>
    <property type="project" value="TreeGrafter"/>
</dbReference>
<dbReference type="GO" id="GO:0006508">
    <property type="term" value="P:proteolysis"/>
    <property type="evidence" value="ECO:0007669"/>
    <property type="project" value="InterPro"/>
</dbReference>
<dbReference type="RefSeq" id="WP_248656487.1">
    <property type="nucleotide sequence ID" value="NZ_CP096658.1"/>
</dbReference>
<proteinExistence type="predicted"/>
<dbReference type="SUPFAM" id="SSF82171">
    <property type="entry name" value="DPP6 N-terminal domain-like"/>
    <property type="match status" value="1"/>
</dbReference>
<evidence type="ECO:0000313" key="5">
    <source>
        <dbReference type="Proteomes" id="UP000830434"/>
    </source>
</evidence>
<protein>
    <submittedName>
        <fullName evidence="4">Prolyl oligopeptidase family serine peptidase</fullName>
    </submittedName>
</protein>
<dbReference type="InterPro" id="IPR002469">
    <property type="entry name" value="Peptidase_S9B_N"/>
</dbReference>
<dbReference type="AlphaFoldDB" id="A0A8U0ILT5"/>
<dbReference type="GeneID" id="72189867"/>
<feature type="domain" description="Dipeptidylpeptidase IV N-terminal" evidence="3">
    <location>
        <begin position="228"/>
        <end position="373"/>
    </location>
</feature>
<dbReference type="Pfam" id="PF00326">
    <property type="entry name" value="Peptidase_S9"/>
    <property type="match status" value="1"/>
</dbReference>
<dbReference type="PANTHER" id="PTHR11731:SF193">
    <property type="entry name" value="DIPEPTIDYL PEPTIDASE 9"/>
    <property type="match status" value="1"/>
</dbReference>
<gene>
    <name evidence="4" type="ORF">M0R88_08390</name>
</gene>
<feature type="domain" description="Peptidase S9 prolyl oligopeptidase catalytic" evidence="2">
    <location>
        <begin position="500"/>
        <end position="705"/>
    </location>
</feature>
<keyword evidence="5" id="KW-1185">Reference proteome</keyword>
<feature type="region of interest" description="Disordered" evidence="1">
    <location>
        <begin position="1"/>
        <end position="33"/>
    </location>
</feature>
<evidence type="ECO:0000256" key="1">
    <source>
        <dbReference type="SAM" id="MobiDB-lite"/>
    </source>
</evidence>
<evidence type="ECO:0000259" key="2">
    <source>
        <dbReference type="Pfam" id="PF00326"/>
    </source>
</evidence>
<dbReference type="Proteomes" id="UP000830434">
    <property type="component" value="Chromosome"/>
</dbReference>
<dbReference type="Gene3D" id="2.120.10.30">
    <property type="entry name" value="TolB, C-terminal domain"/>
    <property type="match status" value="1"/>
</dbReference>
<reference evidence="4" key="1">
    <citation type="submission" date="2022-04" db="EMBL/GenBank/DDBJ databases">
        <title>Diverse halophilic archaea isolated from saline environments.</title>
        <authorList>
            <person name="Cui H.-L."/>
        </authorList>
    </citation>
    <scope>NUCLEOTIDE SEQUENCE</scope>
    <source>
        <strain evidence="4">XZYJT40</strain>
    </source>
</reference>
<dbReference type="PANTHER" id="PTHR11731">
    <property type="entry name" value="PROTEASE FAMILY S9B,C DIPEPTIDYL-PEPTIDASE IV-RELATED"/>
    <property type="match status" value="1"/>
</dbReference>
<dbReference type="EMBL" id="CP096658">
    <property type="protein sequence ID" value="UPW02100.1"/>
    <property type="molecule type" value="Genomic_DNA"/>
</dbReference>
<name>A0A8U0ILT5_9EURY</name>
<evidence type="ECO:0000259" key="3">
    <source>
        <dbReference type="Pfam" id="PF00930"/>
    </source>
</evidence>
<accession>A0A8U0ILT5</accession>
<dbReference type="SUPFAM" id="SSF53474">
    <property type="entry name" value="alpha/beta-Hydrolases"/>
    <property type="match status" value="1"/>
</dbReference>
<dbReference type="InterPro" id="IPR050278">
    <property type="entry name" value="Serine_Prot_S9B/DPPIV"/>
</dbReference>
<evidence type="ECO:0000313" key="4">
    <source>
        <dbReference type="EMBL" id="UPW02100.1"/>
    </source>
</evidence>
<feature type="compositionally biased region" description="Acidic residues" evidence="1">
    <location>
        <begin position="13"/>
        <end position="22"/>
    </location>
</feature>
<dbReference type="InterPro" id="IPR029058">
    <property type="entry name" value="AB_hydrolase_fold"/>
</dbReference>
<sequence length="706" mass="76663">MSGDADATAGESPSDDADESPLDAEKSPPDDADLEIADVLDVDYPSAPEWSADGAFLATLVYEDDGNALRIVAPGESAASSDAADSSDAGISGHVTGFAWAPETRPTEFVLTTDAGETYRGDAADRSLRLVARSPAGEAHHEWSPSGDRLAFYRDGAVCVRDADSGAERRLDLPGHETFLPSERMLAWDDAGERLAFSFTDRESRQVGVADAESGDLLWRTDAPASCANPAWLADGRVVFERVVASRTVRSVVAADPETGAETELVRDEDERGTVSSGAPTVSPDGTRLAVALPLDGWEHVFVLDCETGERRQLTAGEFEDKGLAGSSPRWVDGETLAFASNRRNLGERQLFAVDVETEAVRPLVESRGTNVHPDPSPAGDRLAYVHADADVSPEVRVQSLGSDEPPTRVTRSTVEDWPVSALAPEEVSFESADGREIRGYLFDPRETEAVEAEADEGEAETGDAADLPAVVWVHGGPMRQMRDGWHPSRSYGLAYAFHQYLARRGYVGLLVNYRGGIGYGREFRQSLTEGYGRDEMADVVAGAEFLRKREFTSGQVGVWGLSYGGYATLQILGTHPEAFDVGVNLAGLADLELYEEWATQTKFPAVESAQSLTFGGNPWAAADEWAAASPKTHFENYEAPLYNFHGTGDSYVNFEQLDAVIEGMLEHGNEYEAEYYPGENHVFAERATWERTLRKIESAFDEHLK</sequence>
<dbReference type="InterPro" id="IPR011042">
    <property type="entry name" value="6-blade_b-propeller_TolB-like"/>
</dbReference>
<dbReference type="Gene3D" id="2.140.10.30">
    <property type="entry name" value="Dipeptidylpeptidase IV, N-terminal domain"/>
    <property type="match status" value="1"/>
</dbReference>
<organism evidence="4 5">
    <name type="scientific">Halorussus gelatinilyticus</name>
    <dbReference type="NCBI Taxonomy" id="2937524"/>
    <lineage>
        <taxon>Archaea</taxon>
        <taxon>Methanobacteriati</taxon>
        <taxon>Methanobacteriota</taxon>
        <taxon>Stenosarchaea group</taxon>
        <taxon>Halobacteria</taxon>
        <taxon>Halobacteriales</taxon>
        <taxon>Haladaptataceae</taxon>
        <taxon>Halorussus</taxon>
    </lineage>
</organism>
<dbReference type="GO" id="GO:0008236">
    <property type="term" value="F:serine-type peptidase activity"/>
    <property type="evidence" value="ECO:0007669"/>
    <property type="project" value="InterPro"/>
</dbReference>
<dbReference type="InterPro" id="IPR001375">
    <property type="entry name" value="Peptidase_S9_cat"/>
</dbReference>